<keyword evidence="6" id="KW-1015">Disulfide bond</keyword>
<dbReference type="InParanoid" id="A0A059B1T6"/>
<keyword evidence="3" id="KW-0964">Secreted</keyword>
<dbReference type="Gramene" id="KCW59949">
    <property type="protein sequence ID" value="KCW59949"/>
    <property type="gene ID" value="EUGRSUZ_H02676"/>
</dbReference>
<sequence>MLLQISLNLNLNLNPRTTTLSLPLLLLLLFLFLFHTHLAVCNAVPVLGTRGEIDVALKRARPQSVRDCLSEAEAETAADDLEAEASRRVLLVQQKKYISYETLRRDMVPCTTAGASYYNCHAGTANPYNRGCEVITYCARNIRDIKT</sequence>
<dbReference type="GO" id="GO:0005179">
    <property type="term" value="F:hormone activity"/>
    <property type="evidence" value="ECO:0007669"/>
    <property type="project" value="UniProtKB-KW"/>
</dbReference>
<dbReference type="KEGG" id="egr:104414279"/>
<name>A0A059B1T6_EUCGR</name>
<dbReference type="FunCoup" id="A0A059B1T6">
    <property type="interactions" value="27"/>
</dbReference>
<dbReference type="GO" id="GO:0019722">
    <property type="term" value="P:calcium-mediated signaling"/>
    <property type="evidence" value="ECO:0000318"/>
    <property type="project" value="GO_Central"/>
</dbReference>
<comment type="similarity">
    <text evidence="2">Belongs to the plant rapid alkalinization factor (RALF) family.</text>
</comment>
<comment type="subcellular location">
    <subcellularLocation>
        <location evidence="1">Secreted</location>
    </subcellularLocation>
</comment>
<dbReference type="InterPro" id="IPR008801">
    <property type="entry name" value="RALF"/>
</dbReference>
<dbReference type="OrthoDB" id="1906275at2759"/>
<proteinExistence type="inferred from homology"/>
<evidence type="ECO:0000256" key="3">
    <source>
        <dbReference type="ARBA" id="ARBA00022525"/>
    </source>
</evidence>
<evidence type="ECO:0000313" key="7">
    <source>
        <dbReference type="EMBL" id="KCW59949.1"/>
    </source>
</evidence>
<dbReference type="OMA" id="HTHLAIC"/>
<reference evidence="7" key="1">
    <citation type="submission" date="2013-07" db="EMBL/GenBank/DDBJ databases">
        <title>The genome of Eucalyptus grandis.</title>
        <authorList>
            <person name="Schmutz J."/>
            <person name="Hayes R."/>
            <person name="Myburg A."/>
            <person name="Tuskan G."/>
            <person name="Grattapaglia D."/>
            <person name="Rokhsar D.S."/>
        </authorList>
    </citation>
    <scope>NUCLEOTIDE SEQUENCE</scope>
    <source>
        <tissue evidence="7">Leaf extractions</tissue>
    </source>
</reference>
<evidence type="ECO:0000256" key="4">
    <source>
        <dbReference type="ARBA" id="ARBA00022702"/>
    </source>
</evidence>
<dbReference type="PANTHER" id="PTHR33136">
    <property type="entry name" value="RAPID ALKALINIZATION FACTOR-LIKE"/>
    <property type="match status" value="1"/>
</dbReference>
<dbReference type="PANTHER" id="PTHR33136:SF36">
    <property type="entry name" value="PROTEIN RALF-LIKE 31"/>
    <property type="match status" value="1"/>
</dbReference>
<evidence type="ECO:0000256" key="5">
    <source>
        <dbReference type="ARBA" id="ARBA00022729"/>
    </source>
</evidence>
<dbReference type="EMBL" id="KK198760">
    <property type="protein sequence ID" value="KCW59949.1"/>
    <property type="molecule type" value="Genomic_DNA"/>
</dbReference>
<evidence type="ECO:0000256" key="1">
    <source>
        <dbReference type="ARBA" id="ARBA00004613"/>
    </source>
</evidence>
<organism evidence="7">
    <name type="scientific">Eucalyptus grandis</name>
    <name type="common">Flooded gum</name>
    <dbReference type="NCBI Taxonomy" id="71139"/>
    <lineage>
        <taxon>Eukaryota</taxon>
        <taxon>Viridiplantae</taxon>
        <taxon>Streptophyta</taxon>
        <taxon>Embryophyta</taxon>
        <taxon>Tracheophyta</taxon>
        <taxon>Spermatophyta</taxon>
        <taxon>Magnoliopsida</taxon>
        <taxon>eudicotyledons</taxon>
        <taxon>Gunneridae</taxon>
        <taxon>Pentapetalae</taxon>
        <taxon>rosids</taxon>
        <taxon>malvids</taxon>
        <taxon>Myrtales</taxon>
        <taxon>Myrtaceae</taxon>
        <taxon>Myrtoideae</taxon>
        <taxon>Eucalypteae</taxon>
        <taxon>Eucalyptus</taxon>
    </lineage>
</organism>
<evidence type="ECO:0000256" key="2">
    <source>
        <dbReference type="ARBA" id="ARBA00009178"/>
    </source>
</evidence>
<dbReference type="eggNOG" id="ENOG502S4CN">
    <property type="taxonomic scope" value="Eukaryota"/>
</dbReference>
<dbReference type="STRING" id="71139.A0A059B1T6"/>
<accession>A0A059B1T6</accession>
<keyword evidence="4" id="KW-0372">Hormone</keyword>
<dbReference type="GO" id="GO:0040008">
    <property type="term" value="P:regulation of growth"/>
    <property type="evidence" value="ECO:0007669"/>
    <property type="project" value="UniProtKB-ARBA"/>
</dbReference>
<evidence type="ECO:0000256" key="6">
    <source>
        <dbReference type="ARBA" id="ARBA00023157"/>
    </source>
</evidence>
<dbReference type="Pfam" id="PF05498">
    <property type="entry name" value="RALF"/>
    <property type="match status" value="1"/>
</dbReference>
<protein>
    <recommendedName>
        <fullName evidence="8">Rapid alkalinization factor 1</fullName>
    </recommendedName>
</protein>
<gene>
    <name evidence="7" type="ORF">EUGRSUZ_H02676</name>
</gene>
<keyword evidence="5" id="KW-0732">Signal</keyword>
<dbReference type="GO" id="GO:0005576">
    <property type="term" value="C:extracellular region"/>
    <property type="evidence" value="ECO:0007669"/>
    <property type="project" value="UniProtKB-SubCell"/>
</dbReference>
<dbReference type="AlphaFoldDB" id="A0A059B1T6"/>
<evidence type="ECO:0008006" key="8">
    <source>
        <dbReference type="Google" id="ProtNLM"/>
    </source>
</evidence>